<evidence type="ECO:0000256" key="3">
    <source>
        <dbReference type="ARBA" id="ARBA00022448"/>
    </source>
</evidence>
<accession>A0A507CEM9</accession>
<name>A0A507CEM9_9FUNG</name>
<feature type="compositionally biased region" description="Acidic residues" evidence="7">
    <location>
        <begin position="1"/>
        <end position="12"/>
    </location>
</feature>
<dbReference type="GO" id="GO:0006896">
    <property type="term" value="P:Golgi to vacuole transport"/>
    <property type="evidence" value="ECO:0007669"/>
    <property type="project" value="TreeGrafter"/>
</dbReference>
<dbReference type="PANTHER" id="PTHR12965:SF0">
    <property type="entry name" value="VACUOLAR PROTEIN SORTING-ASSOCIATED PROTEIN 54"/>
    <property type="match status" value="1"/>
</dbReference>
<dbReference type="GO" id="GO:0019905">
    <property type="term" value="F:syntaxin binding"/>
    <property type="evidence" value="ECO:0007669"/>
    <property type="project" value="TreeGrafter"/>
</dbReference>
<evidence type="ECO:0000256" key="5">
    <source>
        <dbReference type="ARBA" id="ARBA00023034"/>
    </source>
</evidence>
<feature type="region of interest" description="Disordered" evidence="7">
    <location>
        <begin position="503"/>
        <end position="639"/>
    </location>
</feature>
<protein>
    <submittedName>
        <fullName evidence="8">Uncharacterized protein</fullName>
    </submittedName>
</protein>
<dbReference type="GO" id="GO:0015031">
    <property type="term" value="P:protein transport"/>
    <property type="evidence" value="ECO:0007669"/>
    <property type="project" value="UniProtKB-KW"/>
</dbReference>
<dbReference type="GO" id="GO:0000938">
    <property type="term" value="C:GARP complex"/>
    <property type="evidence" value="ECO:0007669"/>
    <property type="project" value="InterPro"/>
</dbReference>
<keyword evidence="9" id="KW-1185">Reference proteome</keyword>
<feature type="compositionally biased region" description="Polar residues" evidence="7">
    <location>
        <begin position="554"/>
        <end position="565"/>
    </location>
</feature>
<feature type="compositionally biased region" description="Low complexity" evidence="7">
    <location>
        <begin position="566"/>
        <end position="592"/>
    </location>
</feature>
<feature type="compositionally biased region" description="Low complexity" evidence="7">
    <location>
        <begin position="525"/>
        <end position="549"/>
    </location>
</feature>
<dbReference type="Proteomes" id="UP000319731">
    <property type="component" value="Unassembled WGS sequence"/>
</dbReference>
<sequence>MQVDDPEQDQDDVPTLSCIQSPHTSQSTWRRGSLTGGIHTRSSTTPVTPVQNLQQLSLASATSTNYQTSTSSIYSLAKGQSVSVEHLPSQMMMGSRKDPMLIAGSFDSVLESERVWTVNDIGRHCISDYQVPVEYARAIDRATTATMEAAKVMTEKSKVAVEKAKISAEKTKVFTQSAANRTKEAARSFASKLQSGVDGMSSSSSDNDLPTGRTLAEIRSRVATASPTRSVERLALSGSHSDIAPALGIKQVKLSDFEEYLKSLSPVYPTYTKNRPKATKPVADQPPTVNLLGRPKGQYNKDIDRLNGQIDVLARLGVPAAVEDHMVRNGIPLPDADISPPSKGDPFGMSDLTTIPDVFTSDTFDLRQPNTFALVLGHADPTSQSPDARASSRELSTRLTNLLTIVDGLFMLELNKVVPQMSDAAESIRALVTETKDCFTSLVKAKASLKRARIKGVDCARNIVRLERARGNALVAYGGVQRLTMLDGVWTSNSVRDAVMPHMPAPKKAAVPNASSNSGGTNMMNASSSFGSNSSVSAASSKPVANSSNPIPQPTTSVNPSIPISQSMPKQIPLQQQQIKQPQQQSQQQAQPSRSLEPGRSLSSSKGLSGSNNAVSSKEKEILQRQKEVDDYLKSLANK</sequence>
<comment type="caution">
    <text evidence="8">The sequence shown here is derived from an EMBL/GenBank/DDBJ whole genome shotgun (WGS) entry which is preliminary data.</text>
</comment>
<evidence type="ECO:0000256" key="2">
    <source>
        <dbReference type="ARBA" id="ARBA00009150"/>
    </source>
</evidence>
<evidence type="ECO:0000313" key="8">
    <source>
        <dbReference type="EMBL" id="TPX36364.1"/>
    </source>
</evidence>
<comment type="subcellular location">
    <subcellularLocation>
        <location evidence="1">Golgi apparatus</location>
        <location evidence="1">trans-Golgi network</location>
    </subcellularLocation>
</comment>
<evidence type="ECO:0000313" key="9">
    <source>
        <dbReference type="Proteomes" id="UP000319731"/>
    </source>
</evidence>
<dbReference type="OrthoDB" id="10550189at2759"/>
<dbReference type="EMBL" id="QEAO01000005">
    <property type="protein sequence ID" value="TPX36364.1"/>
    <property type="molecule type" value="Genomic_DNA"/>
</dbReference>
<reference evidence="8 9" key="1">
    <citation type="journal article" date="2019" name="Sci. Rep.">
        <title>Comparative genomics of chytrid fungi reveal insights into the obligate biotrophic and pathogenic lifestyle of Synchytrium endobioticum.</title>
        <authorList>
            <person name="van de Vossenberg B.T.L.H."/>
            <person name="Warris S."/>
            <person name="Nguyen H.D.T."/>
            <person name="van Gent-Pelzer M.P.E."/>
            <person name="Joly D.L."/>
            <person name="van de Geest H.C."/>
            <person name="Bonants P.J.M."/>
            <person name="Smith D.S."/>
            <person name="Levesque C.A."/>
            <person name="van der Lee T.A.J."/>
        </authorList>
    </citation>
    <scope>NUCLEOTIDE SEQUENCE [LARGE SCALE GENOMIC DNA]</scope>
    <source>
        <strain evidence="8 9">JEL517</strain>
    </source>
</reference>
<dbReference type="InterPro" id="IPR039745">
    <property type="entry name" value="Vps54"/>
</dbReference>
<evidence type="ECO:0000256" key="6">
    <source>
        <dbReference type="ARBA" id="ARBA00023054"/>
    </source>
</evidence>
<organism evidence="8 9">
    <name type="scientific">Synchytrium microbalum</name>
    <dbReference type="NCBI Taxonomy" id="1806994"/>
    <lineage>
        <taxon>Eukaryota</taxon>
        <taxon>Fungi</taxon>
        <taxon>Fungi incertae sedis</taxon>
        <taxon>Chytridiomycota</taxon>
        <taxon>Chytridiomycota incertae sedis</taxon>
        <taxon>Chytridiomycetes</taxon>
        <taxon>Synchytriales</taxon>
        <taxon>Synchytriaceae</taxon>
        <taxon>Synchytrium</taxon>
    </lineage>
</organism>
<dbReference type="PANTHER" id="PTHR12965">
    <property type="entry name" value="VACUOLAR PROTEIN SORTING 54"/>
    <property type="match status" value="1"/>
</dbReference>
<feature type="compositionally biased region" description="Polar residues" evidence="7">
    <location>
        <begin position="17"/>
        <end position="30"/>
    </location>
</feature>
<gene>
    <name evidence="8" type="ORF">SmJEL517_g01559</name>
</gene>
<keyword evidence="3" id="KW-0813">Transport</keyword>
<evidence type="ECO:0000256" key="1">
    <source>
        <dbReference type="ARBA" id="ARBA00004601"/>
    </source>
</evidence>
<feature type="compositionally biased region" description="Basic and acidic residues" evidence="7">
    <location>
        <begin position="617"/>
        <end position="633"/>
    </location>
</feature>
<feature type="region of interest" description="Disordered" evidence="7">
    <location>
        <begin position="1"/>
        <end position="47"/>
    </location>
</feature>
<keyword evidence="6" id="KW-0175">Coiled coil</keyword>
<proteinExistence type="inferred from homology"/>
<evidence type="ECO:0000256" key="4">
    <source>
        <dbReference type="ARBA" id="ARBA00022927"/>
    </source>
</evidence>
<dbReference type="AlphaFoldDB" id="A0A507CEM9"/>
<evidence type="ECO:0000256" key="7">
    <source>
        <dbReference type="SAM" id="MobiDB-lite"/>
    </source>
</evidence>
<keyword evidence="5" id="KW-0333">Golgi apparatus</keyword>
<dbReference type="GO" id="GO:0042147">
    <property type="term" value="P:retrograde transport, endosome to Golgi"/>
    <property type="evidence" value="ECO:0007669"/>
    <property type="project" value="InterPro"/>
</dbReference>
<dbReference type="GO" id="GO:0005829">
    <property type="term" value="C:cytosol"/>
    <property type="evidence" value="ECO:0007669"/>
    <property type="project" value="GOC"/>
</dbReference>
<feature type="compositionally biased region" description="Low complexity" evidence="7">
    <location>
        <begin position="601"/>
        <end position="611"/>
    </location>
</feature>
<dbReference type="GeneID" id="42002784"/>
<keyword evidence="4" id="KW-0653">Protein transport</keyword>
<feature type="compositionally biased region" description="Polar residues" evidence="7">
    <location>
        <begin position="513"/>
        <end position="524"/>
    </location>
</feature>
<dbReference type="RefSeq" id="XP_031026677.1">
    <property type="nucleotide sequence ID" value="XM_031167487.1"/>
</dbReference>
<comment type="similarity">
    <text evidence="2">Belongs to the VPS54 family.</text>
</comment>